<feature type="transmembrane region" description="Helical" evidence="11">
    <location>
        <begin position="311"/>
        <end position="331"/>
    </location>
</feature>
<dbReference type="GO" id="GO:0000287">
    <property type="term" value="F:magnesium ion binding"/>
    <property type="evidence" value="ECO:0007669"/>
    <property type="project" value="TreeGrafter"/>
</dbReference>
<keyword evidence="10 11" id="KW-0472">Membrane</keyword>
<dbReference type="GO" id="GO:0050897">
    <property type="term" value="F:cobalt ion binding"/>
    <property type="evidence" value="ECO:0007669"/>
    <property type="project" value="TreeGrafter"/>
</dbReference>
<dbReference type="PANTHER" id="PTHR46494:SF3">
    <property type="entry name" value="ZINC TRANSPORT PROTEIN ZNTB"/>
    <property type="match status" value="1"/>
</dbReference>
<evidence type="ECO:0000256" key="9">
    <source>
        <dbReference type="ARBA" id="ARBA00023065"/>
    </source>
</evidence>
<dbReference type="Gene3D" id="1.20.58.340">
    <property type="entry name" value="Magnesium transport protein CorA, transmembrane region"/>
    <property type="match status" value="2"/>
</dbReference>
<evidence type="ECO:0000256" key="3">
    <source>
        <dbReference type="ARBA" id="ARBA00022448"/>
    </source>
</evidence>
<organism evidence="12 13">
    <name type="scientific">Lysobacter concretionis Ko07 = DSM 16239</name>
    <dbReference type="NCBI Taxonomy" id="1122185"/>
    <lineage>
        <taxon>Bacteria</taxon>
        <taxon>Pseudomonadati</taxon>
        <taxon>Pseudomonadota</taxon>
        <taxon>Gammaproteobacteria</taxon>
        <taxon>Lysobacterales</taxon>
        <taxon>Lysobacteraceae</taxon>
        <taxon>Novilysobacter</taxon>
    </lineage>
</organism>
<keyword evidence="4" id="KW-1003">Cell membrane</keyword>
<name>A0A0A0EPQ7_9GAMM</name>
<dbReference type="eggNOG" id="COG0598">
    <property type="taxonomic scope" value="Bacteria"/>
</dbReference>
<evidence type="ECO:0000256" key="4">
    <source>
        <dbReference type="ARBA" id="ARBA00022475"/>
    </source>
</evidence>
<keyword evidence="5" id="KW-0997">Cell inner membrane</keyword>
<dbReference type="GO" id="GO:0015087">
    <property type="term" value="F:cobalt ion transmembrane transporter activity"/>
    <property type="evidence" value="ECO:0007669"/>
    <property type="project" value="TreeGrafter"/>
</dbReference>
<comment type="caution">
    <text evidence="12">The sequence shown here is derived from an EMBL/GenBank/DDBJ whole genome shotgun (WGS) entry which is preliminary data.</text>
</comment>
<protein>
    <recommendedName>
        <fullName evidence="14">Magnesium transporter CorA</fullName>
    </recommendedName>
</protein>
<keyword evidence="3" id="KW-0813">Transport</keyword>
<keyword evidence="13" id="KW-1185">Reference proteome</keyword>
<dbReference type="Gene3D" id="3.30.460.20">
    <property type="entry name" value="CorA soluble domain-like"/>
    <property type="match status" value="1"/>
</dbReference>
<evidence type="ECO:0000256" key="8">
    <source>
        <dbReference type="ARBA" id="ARBA00022989"/>
    </source>
</evidence>
<feature type="transmembrane region" description="Helical" evidence="11">
    <location>
        <begin position="279"/>
        <end position="299"/>
    </location>
</feature>
<dbReference type="SUPFAM" id="SSF143865">
    <property type="entry name" value="CorA soluble domain-like"/>
    <property type="match status" value="1"/>
</dbReference>
<keyword evidence="8 11" id="KW-1133">Transmembrane helix</keyword>
<comment type="similarity">
    <text evidence="2">Belongs to the CorA metal ion transporter (MIT) (TC 1.A.35) family.</text>
</comment>
<dbReference type="AlphaFoldDB" id="A0A0A0EPQ7"/>
<evidence type="ECO:0000256" key="1">
    <source>
        <dbReference type="ARBA" id="ARBA00004651"/>
    </source>
</evidence>
<proteinExistence type="inferred from homology"/>
<dbReference type="SUPFAM" id="SSF144083">
    <property type="entry name" value="Magnesium transport protein CorA, transmembrane region"/>
    <property type="match status" value="1"/>
</dbReference>
<evidence type="ECO:0000256" key="11">
    <source>
        <dbReference type="SAM" id="Phobius"/>
    </source>
</evidence>
<evidence type="ECO:0000256" key="5">
    <source>
        <dbReference type="ARBA" id="ARBA00022519"/>
    </source>
</evidence>
<dbReference type="GO" id="GO:0005886">
    <property type="term" value="C:plasma membrane"/>
    <property type="evidence" value="ECO:0007669"/>
    <property type="project" value="UniProtKB-SubCell"/>
</dbReference>
<accession>A0A0A0EPQ7</accession>
<dbReference type="EMBL" id="AVPS01000004">
    <property type="protein sequence ID" value="KGM52220.1"/>
    <property type="molecule type" value="Genomic_DNA"/>
</dbReference>
<dbReference type="Pfam" id="PF01544">
    <property type="entry name" value="CorA"/>
    <property type="match status" value="1"/>
</dbReference>
<dbReference type="InterPro" id="IPR045863">
    <property type="entry name" value="CorA_TM1_TM2"/>
</dbReference>
<evidence type="ECO:0008006" key="14">
    <source>
        <dbReference type="Google" id="ProtNLM"/>
    </source>
</evidence>
<evidence type="ECO:0000256" key="2">
    <source>
        <dbReference type="ARBA" id="ARBA00009765"/>
    </source>
</evidence>
<keyword evidence="9" id="KW-0406">Ion transport</keyword>
<dbReference type="Proteomes" id="UP000030017">
    <property type="component" value="Unassembled WGS sequence"/>
</dbReference>
<evidence type="ECO:0000256" key="6">
    <source>
        <dbReference type="ARBA" id="ARBA00022692"/>
    </source>
</evidence>
<comment type="subcellular location">
    <subcellularLocation>
        <location evidence="1">Cell membrane</location>
        <topology evidence="1">Multi-pass membrane protein</topology>
    </subcellularLocation>
</comment>
<keyword evidence="6 11" id="KW-0812">Transmembrane</keyword>
<dbReference type="GO" id="GO:0015095">
    <property type="term" value="F:magnesium ion transmembrane transporter activity"/>
    <property type="evidence" value="ECO:0007669"/>
    <property type="project" value="TreeGrafter"/>
</dbReference>
<evidence type="ECO:0000256" key="7">
    <source>
        <dbReference type="ARBA" id="ARBA00022833"/>
    </source>
</evidence>
<gene>
    <name evidence="12" type="ORF">N792_07835</name>
</gene>
<dbReference type="InterPro" id="IPR002523">
    <property type="entry name" value="MgTranspt_CorA/ZnTranspt_ZntB"/>
</dbReference>
<dbReference type="InterPro" id="IPR045861">
    <property type="entry name" value="CorA_cytoplasmic_dom"/>
</dbReference>
<sequence length="337" mass="37331">MISNSSDQDGSQKEADRSAHITLYCADGSDRQLSMDKLMPPTHDDDLLWVDIDRDSPELVADVCRALQVPSAGCTHLAGRASAPQLRRYGKFMFIHAIAVEHRGGLEFEGTMLAIAAGPNVVITVHHKPIEFIPSLRKREHGETKLGLLTAPSFVASLLDWHLDTYFDAVSDFEVAVEHLEESILDGSQNESTRQLSRLRRGASCLRRMLAPHRGVFSGLSRPDFDPEDDEVTIGHFRRVDEHFNRAMAAVENTRSLVVGTFELFSNQIALRTNSVMRVLTFATVIIGCQTVIAGALGMNFKASLFETASFGFWAAIAVMVGITMVAAWIGKRKKWF</sequence>
<keyword evidence="7" id="KW-0862">Zinc</keyword>
<dbReference type="CDD" id="cd12822">
    <property type="entry name" value="TmCorA-like"/>
    <property type="match status" value="1"/>
</dbReference>
<dbReference type="RefSeq" id="WP_036193472.1">
    <property type="nucleotide sequence ID" value="NZ_AVPS01000004.1"/>
</dbReference>
<dbReference type="PANTHER" id="PTHR46494">
    <property type="entry name" value="CORA FAMILY METAL ION TRANSPORTER (EUROFUNG)"/>
    <property type="match status" value="1"/>
</dbReference>
<evidence type="ECO:0000313" key="13">
    <source>
        <dbReference type="Proteomes" id="UP000030017"/>
    </source>
</evidence>
<reference evidence="12 13" key="1">
    <citation type="submission" date="2013-08" db="EMBL/GenBank/DDBJ databases">
        <title>Genome sequencing of Lysobacter.</title>
        <authorList>
            <person name="Zhang S."/>
            <person name="Wang G."/>
        </authorList>
    </citation>
    <scope>NUCLEOTIDE SEQUENCE [LARGE SCALE GENOMIC DNA]</scope>
    <source>
        <strain evidence="12 13">Ko07</strain>
    </source>
</reference>
<evidence type="ECO:0000313" key="12">
    <source>
        <dbReference type="EMBL" id="KGM52220.1"/>
    </source>
</evidence>
<evidence type="ECO:0000256" key="10">
    <source>
        <dbReference type="ARBA" id="ARBA00023136"/>
    </source>
</evidence>